<dbReference type="WBParaSite" id="EVEC_0000876301-mRNA-1">
    <property type="protein sequence ID" value="EVEC_0000876301-mRNA-1"/>
    <property type="gene ID" value="EVEC_0000876301"/>
</dbReference>
<name>A0A0N4VDS0_ENTVE</name>
<organism evidence="3">
    <name type="scientific">Enterobius vermicularis</name>
    <name type="common">Human pinworm</name>
    <dbReference type="NCBI Taxonomy" id="51028"/>
    <lineage>
        <taxon>Eukaryota</taxon>
        <taxon>Metazoa</taxon>
        <taxon>Ecdysozoa</taxon>
        <taxon>Nematoda</taxon>
        <taxon>Chromadorea</taxon>
        <taxon>Rhabditida</taxon>
        <taxon>Spirurina</taxon>
        <taxon>Oxyuridomorpha</taxon>
        <taxon>Oxyuroidea</taxon>
        <taxon>Oxyuridae</taxon>
        <taxon>Enterobius</taxon>
    </lineage>
</organism>
<evidence type="ECO:0000313" key="2">
    <source>
        <dbReference type="Proteomes" id="UP000274131"/>
    </source>
</evidence>
<sequence>MQHQALDFHKKRSKLLKSHFYGTAASETTPLEPLRMSIAQSNEPPNLAKIGSYSIGQSTATSTPTLPTDKAEYTETLAAISDDLTATTSLTAEPAFMTTAASLFPSQVTAVPLPAEGSTVVNYGFIPTPNSNEPPLTNLTSTTSIYTDHESLQFAEVANEYLSGVSIPKHNYSDSVQTFTTEEQTTPSSNLNNFASVYQETSLQPPINNITTNSYYGFIPLDNRQTAYETVFEANYSTIIRGVTEEPRTLIITTPYDFSWVLQQGSWQRERGDSLIAHDSRIIQKTTAPPMTAGNSSTNNFSLILQPNDQQSNDKGVIGNNNLRMYQDVTKQPITINNTAATHDFSWVLRQEEQKPRTGSNLFDTNNFGVVQIVTHQLGTSSTTVYDFSRILQQENQQTASGNNTSVSEPQIIQRIFEPSTTASSTTNFDFSYLLQQGERQEIDEDGSSNYQEMNKKPKITDNIDVYNFSSVFQQEQTQPKNVRPLETTSLVDKVTSDNLSYITPQRTTIMGRTQTDLPVVDISWLTNSSQAQVLINAHKTTSAQRSDQTTAPSISYHPSFVDVDLTWLLNGTQESMVLSTYSAAGTSLLTVLNLCSSR</sequence>
<reference evidence="3" key="1">
    <citation type="submission" date="2017-02" db="UniProtKB">
        <authorList>
            <consortium name="WormBaseParasite"/>
        </authorList>
    </citation>
    <scope>IDENTIFICATION</scope>
</reference>
<reference evidence="1 2" key="2">
    <citation type="submission" date="2018-10" db="EMBL/GenBank/DDBJ databases">
        <authorList>
            <consortium name="Pathogen Informatics"/>
        </authorList>
    </citation>
    <scope>NUCLEOTIDE SEQUENCE [LARGE SCALE GENOMIC DNA]</scope>
</reference>
<gene>
    <name evidence="1" type="ORF">EVEC_LOCUS8247</name>
</gene>
<accession>A0A0N4VDS0</accession>
<dbReference type="AlphaFoldDB" id="A0A0N4VDS0"/>
<evidence type="ECO:0000313" key="1">
    <source>
        <dbReference type="EMBL" id="VDD93496.1"/>
    </source>
</evidence>
<evidence type="ECO:0000313" key="3">
    <source>
        <dbReference type="WBParaSite" id="EVEC_0000876301-mRNA-1"/>
    </source>
</evidence>
<dbReference type="EMBL" id="UXUI01009335">
    <property type="protein sequence ID" value="VDD93496.1"/>
    <property type="molecule type" value="Genomic_DNA"/>
</dbReference>
<dbReference type="Proteomes" id="UP000274131">
    <property type="component" value="Unassembled WGS sequence"/>
</dbReference>
<protein>
    <submittedName>
        <fullName evidence="3">NDT80 domain-containing protein</fullName>
    </submittedName>
</protein>
<proteinExistence type="predicted"/>
<keyword evidence="2" id="KW-1185">Reference proteome</keyword>